<accession>A0A229FV94</accession>
<evidence type="ECO:0000313" key="2">
    <source>
        <dbReference type="Proteomes" id="UP000215188"/>
    </source>
</evidence>
<dbReference type="Pfam" id="PF14334">
    <property type="entry name" value="DUF4390"/>
    <property type="match status" value="1"/>
</dbReference>
<dbReference type="EMBL" id="NJGG01000001">
    <property type="protein sequence ID" value="OXL15895.1"/>
    <property type="molecule type" value="Genomic_DNA"/>
</dbReference>
<organism evidence="1 2">
    <name type="scientific">Polynucleobacter cosmopolitanus</name>
    <dbReference type="NCBI Taxonomy" id="351345"/>
    <lineage>
        <taxon>Bacteria</taxon>
        <taxon>Pseudomonadati</taxon>
        <taxon>Pseudomonadota</taxon>
        <taxon>Betaproteobacteria</taxon>
        <taxon>Burkholderiales</taxon>
        <taxon>Burkholderiaceae</taxon>
        <taxon>Polynucleobacter</taxon>
    </lineage>
</organism>
<proteinExistence type="predicted"/>
<protein>
    <recommendedName>
        <fullName evidence="3">DUF4390 domain-containing protein</fullName>
    </recommendedName>
</protein>
<name>A0A229FV94_9BURK</name>
<dbReference type="AlphaFoldDB" id="A0A229FV94"/>
<comment type="caution">
    <text evidence="1">The sequence shown here is derived from an EMBL/GenBank/DDBJ whole genome shotgun (WGS) entry which is preliminary data.</text>
</comment>
<reference evidence="1 2" key="1">
    <citation type="submission" date="2017-06" db="EMBL/GenBank/DDBJ databases">
        <title>Reclassification of a Polynucleobacter cosmopolitanus strain isolated from tropical Lake Victoria as Polynucleobacter victoriensis comb. nov.</title>
        <authorList>
            <person name="Hahn M.W."/>
        </authorList>
    </citation>
    <scope>NUCLEOTIDE SEQUENCE [LARGE SCALE GENOMIC DNA]</scope>
    <source>
        <strain evidence="1 2">MWH-MoIso2</strain>
    </source>
</reference>
<sequence>MDFFMRFLKNESFRLTISMRQLFNWIAKIFLLATMVSFVHANEISFSNVSLTPLEKSWALNADVQLELSPALEQLVKKGVTLHFVTEFQLSKKRWYWLDNKIVDVQRVSKISYQALTNQYRVTLGTFSLTAATLKQALSAVKTTEGWVVIDQGMVELNQPYQAAVRMRLDTNQLAKPFQVNAINSKSWNLHSDWHRFEFIPRVQPAPQTLGAQP</sequence>
<keyword evidence="2" id="KW-1185">Reference proteome</keyword>
<dbReference type="Proteomes" id="UP000215188">
    <property type="component" value="Unassembled WGS sequence"/>
</dbReference>
<dbReference type="OrthoDB" id="5298153at2"/>
<dbReference type="InterPro" id="IPR025500">
    <property type="entry name" value="DUF4390"/>
</dbReference>
<evidence type="ECO:0008006" key="3">
    <source>
        <dbReference type="Google" id="ProtNLM"/>
    </source>
</evidence>
<gene>
    <name evidence="1" type="ORF">AOC33_02015</name>
</gene>
<evidence type="ECO:0000313" key="1">
    <source>
        <dbReference type="EMBL" id="OXL15895.1"/>
    </source>
</evidence>